<feature type="domain" description="Anti-proliferative protein" evidence="3">
    <location>
        <begin position="199"/>
        <end position="218"/>
    </location>
</feature>
<sequence>MWCLILVRHKLTVTEPEWCSSFCETRREFVVERVRTGRTYACLYLRYKNDLCNYLNVLCRITEFFKLYINIIRIVHCKSFKVINFVQSESIFSACIILSCVIVTNLLKESKMKEEIWAAVNFLTRLVSKYEGISEDQMKDFQDTLIEILTEKFKGHWFPEKPNRGQGYRCIRVNGNERRDPVLEKAAEKCGLRYENLNLPAELTVWVDPLEVCCRFGENEGSYCTVACFKDNKENCSNNVQSSLQNSPECQKKQKNRRKPLEKQKKPTTVRNSSTQPCPPKGFNPKFPLIHSKGAPCYFNTYFDWSPAGIPISSRFPRNNGSNMQDFPFIRRPKKPVRSIYPNDRYHWARK</sequence>
<dbReference type="InterPro" id="IPR036054">
    <property type="entry name" value="BTG-like_sf"/>
</dbReference>
<dbReference type="EMBL" id="BGPR01000083">
    <property type="protein sequence ID" value="GBL92060.1"/>
    <property type="molecule type" value="Genomic_DNA"/>
</dbReference>
<dbReference type="Proteomes" id="UP000499080">
    <property type="component" value="Unassembled WGS sequence"/>
</dbReference>
<evidence type="ECO:0000313" key="4">
    <source>
        <dbReference type="EMBL" id="GBL92060.1"/>
    </source>
</evidence>
<protein>
    <submittedName>
        <fullName evidence="4">Protein BTG4</fullName>
    </submittedName>
</protein>
<gene>
    <name evidence="4" type="primary">Btg4</name>
    <name evidence="4" type="ORF">AVEN_102608_1</name>
</gene>
<dbReference type="FunFam" id="3.90.640.90:FF:000002">
    <property type="entry name" value="BTG anti-proliferation factor 4"/>
    <property type="match status" value="1"/>
</dbReference>
<comment type="similarity">
    <text evidence="1">Belongs to the BTG family.</text>
</comment>
<dbReference type="InterPro" id="IPR002087">
    <property type="entry name" value="Anti_prolifrtn"/>
</dbReference>
<feature type="compositionally biased region" description="Polar residues" evidence="2">
    <location>
        <begin position="240"/>
        <end position="249"/>
    </location>
</feature>
<name>A0A4Y2BIJ1_ARAVE</name>
<feature type="compositionally biased region" description="Polar residues" evidence="2">
    <location>
        <begin position="267"/>
        <end position="276"/>
    </location>
</feature>
<reference evidence="4 5" key="1">
    <citation type="journal article" date="2019" name="Sci. Rep.">
        <title>Orb-weaving spider Araneus ventricosus genome elucidates the spidroin gene catalogue.</title>
        <authorList>
            <person name="Kono N."/>
            <person name="Nakamura H."/>
            <person name="Ohtoshi R."/>
            <person name="Moran D.A.P."/>
            <person name="Shinohara A."/>
            <person name="Yoshida Y."/>
            <person name="Fujiwara M."/>
            <person name="Mori M."/>
            <person name="Tomita M."/>
            <person name="Arakawa K."/>
        </authorList>
    </citation>
    <scope>NUCLEOTIDE SEQUENCE [LARGE SCALE GENOMIC DNA]</scope>
</reference>
<dbReference type="PANTHER" id="PTHR22978">
    <property type="entry name" value="B-CELL TRANSLOCATION GENE"/>
    <property type="match status" value="1"/>
</dbReference>
<dbReference type="PRINTS" id="PR00310">
    <property type="entry name" value="ANTIPRLFBTG1"/>
</dbReference>
<accession>A0A4Y2BIJ1</accession>
<dbReference type="AlphaFoldDB" id="A0A4Y2BIJ1"/>
<dbReference type="InterPro" id="IPR033332">
    <property type="entry name" value="BTG"/>
</dbReference>
<evidence type="ECO:0000313" key="5">
    <source>
        <dbReference type="Proteomes" id="UP000499080"/>
    </source>
</evidence>
<proteinExistence type="inferred from homology"/>
<feature type="region of interest" description="Disordered" evidence="2">
    <location>
        <begin position="240"/>
        <end position="280"/>
    </location>
</feature>
<dbReference type="PANTHER" id="PTHR22978:SF44">
    <property type="entry name" value="PROTEIN BTG3-LIKE PROTEIN"/>
    <property type="match status" value="1"/>
</dbReference>
<dbReference type="SUPFAM" id="SSF160696">
    <property type="entry name" value="BTG domain-like"/>
    <property type="match status" value="1"/>
</dbReference>
<dbReference type="SMART" id="SM00099">
    <property type="entry name" value="btg1"/>
    <property type="match status" value="1"/>
</dbReference>
<comment type="caution">
    <text evidence="4">The sequence shown here is derived from an EMBL/GenBank/DDBJ whole genome shotgun (WGS) entry which is preliminary data.</text>
</comment>
<dbReference type="Pfam" id="PF07742">
    <property type="entry name" value="BTG"/>
    <property type="match status" value="1"/>
</dbReference>
<organism evidence="4 5">
    <name type="scientific">Araneus ventricosus</name>
    <name type="common">Orbweaver spider</name>
    <name type="synonym">Epeira ventricosa</name>
    <dbReference type="NCBI Taxonomy" id="182803"/>
    <lineage>
        <taxon>Eukaryota</taxon>
        <taxon>Metazoa</taxon>
        <taxon>Ecdysozoa</taxon>
        <taxon>Arthropoda</taxon>
        <taxon>Chelicerata</taxon>
        <taxon>Arachnida</taxon>
        <taxon>Araneae</taxon>
        <taxon>Araneomorphae</taxon>
        <taxon>Entelegynae</taxon>
        <taxon>Araneoidea</taxon>
        <taxon>Araneidae</taxon>
        <taxon>Araneus</taxon>
    </lineage>
</organism>
<evidence type="ECO:0000256" key="1">
    <source>
        <dbReference type="ARBA" id="ARBA00007989"/>
    </source>
</evidence>
<dbReference type="GO" id="GO:0005737">
    <property type="term" value="C:cytoplasm"/>
    <property type="evidence" value="ECO:0007669"/>
    <property type="project" value="TreeGrafter"/>
</dbReference>
<dbReference type="GO" id="GO:0005634">
    <property type="term" value="C:nucleus"/>
    <property type="evidence" value="ECO:0007669"/>
    <property type="project" value="TreeGrafter"/>
</dbReference>
<dbReference type="Gene3D" id="3.90.640.90">
    <property type="entry name" value="Anti-proliferative protein, N-terminal domain"/>
    <property type="match status" value="1"/>
</dbReference>
<evidence type="ECO:0000259" key="3">
    <source>
        <dbReference type="PROSITE" id="PS01203"/>
    </source>
</evidence>
<dbReference type="PROSITE" id="PS01203">
    <property type="entry name" value="BTG_2"/>
    <property type="match status" value="1"/>
</dbReference>
<evidence type="ECO:0000256" key="2">
    <source>
        <dbReference type="SAM" id="MobiDB-lite"/>
    </source>
</evidence>
<keyword evidence="5" id="KW-1185">Reference proteome</keyword>
<dbReference type="OrthoDB" id="19928at2759"/>